<comment type="caution">
    <text evidence="7">Lacks conserved residue(s) required for the propagation of feature annotation.</text>
</comment>
<feature type="binding site" evidence="7">
    <location>
        <position position="227"/>
    </location>
    <ligand>
        <name>substrate</name>
    </ligand>
</feature>
<accession>A0A449B2A9</accession>
<evidence type="ECO:0000256" key="2">
    <source>
        <dbReference type="ARBA" id="ARBA00006054"/>
    </source>
</evidence>
<feature type="binding site" evidence="7">
    <location>
        <begin position="119"/>
        <end position="121"/>
    </location>
    <ligand>
        <name>NAD(+)</name>
        <dbReference type="ChEBI" id="CHEBI:57540"/>
    </ligand>
</feature>
<evidence type="ECO:0000256" key="9">
    <source>
        <dbReference type="PIRSR" id="PIRSR000102-3"/>
    </source>
</evidence>
<feature type="binding site" evidence="9">
    <location>
        <begin position="10"/>
        <end position="15"/>
    </location>
    <ligand>
        <name>NAD(+)</name>
        <dbReference type="ChEBI" id="CHEBI:57540"/>
    </ligand>
</feature>
<feature type="binding site" evidence="7">
    <location>
        <begin position="149"/>
        <end position="152"/>
    </location>
    <ligand>
        <name>substrate</name>
    </ligand>
</feature>
<comment type="subcellular location">
    <subcellularLocation>
        <location evidence="7">Cytoplasm</location>
    </subcellularLocation>
</comment>
<gene>
    <name evidence="7 12" type="primary">ldh</name>
    <name evidence="12" type="ORF">NCTC10181_00576</name>
</gene>
<feature type="domain" description="Lactate/malate dehydrogenase C-terminal" evidence="11">
    <location>
        <begin position="146"/>
        <end position="310"/>
    </location>
</feature>
<evidence type="ECO:0000256" key="6">
    <source>
        <dbReference type="ARBA" id="ARBA00049258"/>
    </source>
</evidence>
<comment type="function">
    <text evidence="7">Catalyzes the conversion of lactate to pyruvate.</text>
</comment>
<dbReference type="GO" id="GO:0004459">
    <property type="term" value="F:L-lactate dehydrogenase (NAD+) activity"/>
    <property type="evidence" value="ECO:0007669"/>
    <property type="project" value="UniProtKB-UniRule"/>
</dbReference>
<feature type="binding site" evidence="7">
    <location>
        <position position="14"/>
    </location>
    <ligand>
        <name>NAD(+)</name>
        <dbReference type="ChEBI" id="CHEBI:57540"/>
    </ligand>
</feature>
<evidence type="ECO:0000256" key="3">
    <source>
        <dbReference type="ARBA" id="ARBA00012967"/>
    </source>
</evidence>
<dbReference type="PANTHER" id="PTHR43128:SF16">
    <property type="entry name" value="L-LACTATE DEHYDROGENASE"/>
    <property type="match status" value="1"/>
</dbReference>
<feature type="binding site" evidence="7">
    <location>
        <position position="89"/>
    </location>
    <ligand>
        <name>substrate</name>
    </ligand>
</feature>
<keyword evidence="7" id="KW-0963">Cytoplasm</keyword>
<dbReference type="GO" id="GO:0006096">
    <property type="term" value="P:glycolytic process"/>
    <property type="evidence" value="ECO:0007669"/>
    <property type="project" value="UniProtKB-UniRule"/>
</dbReference>
<feature type="binding site" evidence="7">
    <location>
        <position position="83"/>
    </location>
    <ligand>
        <name>substrate</name>
    </ligand>
</feature>
<dbReference type="Pfam" id="PF00056">
    <property type="entry name" value="Ldh_1_N"/>
    <property type="match status" value="1"/>
</dbReference>
<evidence type="ECO:0000256" key="7">
    <source>
        <dbReference type="HAMAP-Rule" id="MF_00488"/>
    </source>
</evidence>
<keyword evidence="7" id="KW-0597">Phosphoprotein</keyword>
<dbReference type="NCBIfam" id="NF000824">
    <property type="entry name" value="PRK00066.1"/>
    <property type="match status" value="1"/>
</dbReference>
<feature type="binding site" evidence="7">
    <location>
        <begin position="121"/>
        <end position="124"/>
    </location>
    <ligand>
        <name>substrate</name>
    </ligand>
</feature>
<dbReference type="InterPro" id="IPR018177">
    <property type="entry name" value="L-lactate_DH_AS"/>
</dbReference>
<dbReference type="Pfam" id="PF02866">
    <property type="entry name" value="Ldh_1_C"/>
    <property type="match status" value="1"/>
</dbReference>
<dbReference type="SUPFAM" id="SSF56327">
    <property type="entry name" value="LDH C-terminal domain-like"/>
    <property type="match status" value="1"/>
</dbReference>
<dbReference type="InterPro" id="IPR022383">
    <property type="entry name" value="Lactate/malate_DH_C"/>
</dbReference>
<evidence type="ECO:0000313" key="13">
    <source>
        <dbReference type="Proteomes" id="UP000290985"/>
    </source>
</evidence>
<feature type="active site" description="Proton acceptor" evidence="7 8">
    <location>
        <position position="176"/>
    </location>
</feature>
<dbReference type="PANTHER" id="PTHR43128">
    <property type="entry name" value="L-2-HYDROXYCARBOXYLATE DEHYDROGENASE (NAD(P)(+))"/>
    <property type="match status" value="1"/>
</dbReference>
<dbReference type="RefSeq" id="WP_129725523.1">
    <property type="nucleotide sequence ID" value="NZ_LR215036.1"/>
</dbReference>
<organism evidence="12 13">
    <name type="scientific">Mycoplasmopsis citelli</name>
    <dbReference type="NCBI Taxonomy" id="171281"/>
    <lineage>
        <taxon>Bacteria</taxon>
        <taxon>Bacillati</taxon>
        <taxon>Mycoplasmatota</taxon>
        <taxon>Mycoplasmoidales</taxon>
        <taxon>Metamycoplasmataceae</taxon>
        <taxon>Mycoplasmopsis</taxon>
    </lineage>
</organism>
<dbReference type="AlphaFoldDB" id="A0A449B2A9"/>
<dbReference type="EMBL" id="LR215036">
    <property type="protein sequence ID" value="VEU74716.1"/>
    <property type="molecule type" value="Genomic_DNA"/>
</dbReference>
<evidence type="ECO:0000256" key="5">
    <source>
        <dbReference type="ARBA" id="ARBA00023027"/>
    </source>
</evidence>
<protein>
    <recommendedName>
        <fullName evidence="3 7">L-lactate dehydrogenase</fullName>
        <shortName evidence="7">L-LDH</shortName>
        <ecNumber evidence="3 7">1.1.1.27</ecNumber>
    </recommendedName>
</protein>
<evidence type="ECO:0000256" key="8">
    <source>
        <dbReference type="PIRSR" id="PIRSR000102-1"/>
    </source>
</evidence>
<dbReference type="Gene3D" id="3.40.50.720">
    <property type="entry name" value="NAD(P)-binding Rossmann-like Domain"/>
    <property type="match status" value="1"/>
</dbReference>
<evidence type="ECO:0000256" key="1">
    <source>
        <dbReference type="ARBA" id="ARBA00004843"/>
    </source>
</evidence>
<evidence type="ECO:0000256" key="4">
    <source>
        <dbReference type="ARBA" id="ARBA00023002"/>
    </source>
</evidence>
<keyword evidence="4 7" id="KW-0560">Oxidoreductase</keyword>
<feature type="binding site" evidence="7">
    <location>
        <position position="66"/>
    </location>
    <ligand>
        <name>NAD(+)</name>
        <dbReference type="ChEBI" id="CHEBI:57540"/>
    </ligand>
</feature>
<dbReference type="OrthoDB" id="9802969at2"/>
<feature type="modified residue" description="Phosphotyrosine" evidence="7">
    <location>
        <position position="218"/>
    </location>
</feature>
<evidence type="ECO:0000259" key="11">
    <source>
        <dbReference type="Pfam" id="PF02866"/>
    </source>
</evidence>
<name>A0A449B2A9_9BACT</name>
<dbReference type="EC" id="1.1.1.27" evidence="3 7"/>
<evidence type="ECO:0000313" key="12">
    <source>
        <dbReference type="EMBL" id="VEU74716.1"/>
    </source>
</evidence>
<feature type="binding site" evidence="7">
    <location>
        <position position="144"/>
    </location>
    <ligand>
        <name>NAD(+)</name>
        <dbReference type="ChEBI" id="CHEBI:57540"/>
    </ligand>
</feature>
<dbReference type="NCBIfam" id="TIGR01771">
    <property type="entry name" value="L-LDH-NAD"/>
    <property type="match status" value="1"/>
</dbReference>
<dbReference type="PIRSF" id="PIRSF000102">
    <property type="entry name" value="Lac_mal_DH"/>
    <property type="match status" value="1"/>
</dbReference>
<reference evidence="12 13" key="1">
    <citation type="submission" date="2019-01" db="EMBL/GenBank/DDBJ databases">
        <authorList>
            <consortium name="Pathogen Informatics"/>
        </authorList>
    </citation>
    <scope>NUCLEOTIDE SEQUENCE [LARGE SCALE GENOMIC DNA]</scope>
    <source>
        <strain evidence="12 13">NCTC10181</strain>
    </source>
</reference>
<dbReference type="UniPathway" id="UPA00554">
    <property type="reaction ID" value="UER00611"/>
</dbReference>
<feature type="binding site" evidence="7 9">
    <location>
        <position position="35"/>
    </location>
    <ligand>
        <name>NAD(+)</name>
        <dbReference type="ChEBI" id="CHEBI:57540"/>
    </ligand>
</feature>
<evidence type="ECO:0000259" key="10">
    <source>
        <dbReference type="Pfam" id="PF00056"/>
    </source>
</evidence>
<keyword evidence="5 7" id="KW-0520">NAD</keyword>
<dbReference type="InterPro" id="IPR036291">
    <property type="entry name" value="NAD(P)-bd_dom_sf"/>
</dbReference>
<dbReference type="PROSITE" id="PS00064">
    <property type="entry name" value="L_LDH"/>
    <property type="match status" value="1"/>
</dbReference>
<dbReference type="InterPro" id="IPR011304">
    <property type="entry name" value="L-lactate_DH"/>
</dbReference>
<comment type="subunit">
    <text evidence="7">Homotetramer.</text>
</comment>
<dbReference type="GO" id="GO:0005737">
    <property type="term" value="C:cytoplasm"/>
    <property type="evidence" value="ECO:0007669"/>
    <property type="project" value="UniProtKB-SubCell"/>
</dbReference>
<dbReference type="PRINTS" id="PR00086">
    <property type="entry name" value="LLDHDRGNASE"/>
</dbReference>
<dbReference type="InterPro" id="IPR001557">
    <property type="entry name" value="L-lactate/malate_DH"/>
</dbReference>
<dbReference type="CDD" id="cd05291">
    <property type="entry name" value="HicDH_like"/>
    <property type="match status" value="1"/>
</dbReference>
<comment type="similarity">
    <text evidence="2 7">Belongs to the LDH/MDH superfamily. LDH family.</text>
</comment>
<proteinExistence type="inferred from homology"/>
<keyword evidence="13" id="KW-1185">Reference proteome</keyword>
<dbReference type="Gene3D" id="3.90.110.10">
    <property type="entry name" value="Lactate dehydrogenase/glycoside hydrolase, family 4, C-terminal"/>
    <property type="match status" value="1"/>
</dbReference>
<dbReference type="SUPFAM" id="SSF51735">
    <property type="entry name" value="NAD(P)-binding Rossmann-fold domains"/>
    <property type="match status" value="1"/>
</dbReference>
<dbReference type="PROSITE" id="PS51257">
    <property type="entry name" value="PROKAR_LIPOPROTEIN"/>
    <property type="match status" value="1"/>
</dbReference>
<dbReference type="InterPro" id="IPR015955">
    <property type="entry name" value="Lactate_DH/Glyco_Ohase_4_C"/>
</dbReference>
<dbReference type="InterPro" id="IPR001236">
    <property type="entry name" value="Lactate/malate_DH_N"/>
</dbReference>
<feature type="binding site" evidence="9">
    <location>
        <position position="96"/>
    </location>
    <ligand>
        <name>NAD(+)</name>
        <dbReference type="ChEBI" id="CHEBI:57540"/>
    </ligand>
</feature>
<dbReference type="KEGG" id="mcit:NCTC10181_00576"/>
<feature type="domain" description="Lactate/malate dehydrogenase N-terminal" evidence="10">
    <location>
        <begin position="5"/>
        <end position="143"/>
    </location>
</feature>
<sequence>MKNLKIAIIGSGAVGTSFLYACFNQSLGSEFGIIDINEKLQKGNVFDLQDAIGNAPMNVKVVKADYSDLKDYDFIFISAGRPQKVGETRLQLLSSNAQIMHNIAKSVKESGFKGITLIASNPVDIMTYVYLKSTGFEKNKVVGSGTILDSSRLKFAIAQTYGVSSHDVQAYVVGEHGDSSVSVLSSAKIAGFELKKFSTGNVEEELKQVEEDVRQRAYRIIETKGATFYGIGNGIANILKHMVYDTKAILPVGALMEGHYGASGVVMGTPCVVGKNGIEKVLEASLSEKEHEKLMKSVKVLTENTDTVRKELGFE</sequence>
<dbReference type="Proteomes" id="UP000290985">
    <property type="component" value="Chromosome"/>
</dbReference>
<dbReference type="HAMAP" id="MF_00488">
    <property type="entry name" value="Lactate_dehydrog"/>
    <property type="match status" value="1"/>
</dbReference>
<dbReference type="GO" id="GO:0006089">
    <property type="term" value="P:lactate metabolic process"/>
    <property type="evidence" value="ECO:0007669"/>
    <property type="project" value="TreeGrafter"/>
</dbReference>
<comment type="catalytic activity">
    <reaction evidence="6 7">
        <text>(S)-lactate + NAD(+) = pyruvate + NADH + H(+)</text>
        <dbReference type="Rhea" id="RHEA:23444"/>
        <dbReference type="ChEBI" id="CHEBI:15361"/>
        <dbReference type="ChEBI" id="CHEBI:15378"/>
        <dbReference type="ChEBI" id="CHEBI:16651"/>
        <dbReference type="ChEBI" id="CHEBI:57540"/>
        <dbReference type="ChEBI" id="CHEBI:57945"/>
        <dbReference type="EC" id="1.1.1.27"/>
    </reaction>
</comment>
<comment type="pathway">
    <text evidence="1 7">Fermentation; pyruvate fermentation to lactate; (S)-lactate from pyruvate: step 1/1.</text>
</comment>